<dbReference type="Proteomes" id="UP000078546">
    <property type="component" value="Unassembled WGS sequence"/>
</dbReference>
<reference evidence="2" key="1">
    <citation type="submission" date="2016-05" db="EMBL/GenBank/DDBJ databases">
        <authorList>
            <person name="Naeem Raeece"/>
        </authorList>
    </citation>
    <scope>NUCLEOTIDE SEQUENCE [LARGE SCALE GENOMIC DNA]</scope>
</reference>
<gene>
    <name evidence="1" type="ORF">POVCU1_051390</name>
</gene>
<organism evidence="1 2">
    <name type="scientific">Plasmodium ovale curtisi</name>
    <dbReference type="NCBI Taxonomy" id="864141"/>
    <lineage>
        <taxon>Eukaryota</taxon>
        <taxon>Sar</taxon>
        <taxon>Alveolata</taxon>
        <taxon>Apicomplexa</taxon>
        <taxon>Aconoidasida</taxon>
        <taxon>Haemosporida</taxon>
        <taxon>Plasmodiidae</taxon>
        <taxon>Plasmodium</taxon>
        <taxon>Plasmodium (Plasmodium)</taxon>
    </lineage>
</organism>
<dbReference type="EMBL" id="FLQV01001190">
    <property type="protein sequence ID" value="SBS99219.1"/>
    <property type="molecule type" value="Genomic_DNA"/>
</dbReference>
<evidence type="ECO:0000313" key="2">
    <source>
        <dbReference type="Proteomes" id="UP000078546"/>
    </source>
</evidence>
<protein>
    <submittedName>
        <fullName evidence="1">PIR Superfamily Protein</fullName>
    </submittedName>
</protein>
<dbReference type="InterPro" id="IPR008780">
    <property type="entry name" value="Plasmodium_Vir"/>
</dbReference>
<evidence type="ECO:0000313" key="1">
    <source>
        <dbReference type="EMBL" id="SBS99219.1"/>
    </source>
</evidence>
<dbReference type="Pfam" id="PF05795">
    <property type="entry name" value="Plasmodium_Vir"/>
    <property type="match status" value="1"/>
</dbReference>
<dbReference type="AlphaFoldDB" id="A0A1A8X3P3"/>
<accession>A0A1A8X3P3</accession>
<sequence>MIEGIRESDLPSIKFELEIKNLMNYKIFESFVKNETIDEEINNWIQSFQTKVEMYLMKLSENPSFDHDKRCKHFNYLINVTISKISSLSDNMFKTSDWSNKIKEWRKKLFSSNPSLKCNISNIYDSKKKILSTFCEDSDFIKSKLNDIQNSIHCNSILNNMSTRKDELISVHKRYMRGNGFIIIDNNCSTQYLDTIFTSFTCNYSVDHVSESDSFSPSGKHGGGEKLGKVLMTQPLPSSGSLDNERKGPIKALGESETHNSSSSNYIGLVSLPILGISVLSFLLYKYTPLGSKIYSRFQNKDIPINEDYEAKDQMLFNISNSNDIYSENMKYNISYQTLQS</sequence>
<dbReference type="VEuPathDB" id="PlasmoDB:PocGH01_00100800"/>
<proteinExistence type="predicted"/>
<name>A0A1A8X3P3_PLAOA</name>